<dbReference type="Pfam" id="PF01522">
    <property type="entry name" value="Polysacc_deac_1"/>
    <property type="match status" value="1"/>
</dbReference>
<dbReference type="PANTHER" id="PTHR10587:SF80">
    <property type="entry name" value="CHITOOLIGOSACCHARIDE DEACETYLASE"/>
    <property type="match status" value="1"/>
</dbReference>
<proteinExistence type="predicted"/>
<protein>
    <submittedName>
        <fullName evidence="2">Polysaccharide deacetylase</fullName>
    </submittedName>
</protein>
<evidence type="ECO:0000259" key="1">
    <source>
        <dbReference type="PROSITE" id="PS51677"/>
    </source>
</evidence>
<evidence type="ECO:0000313" key="3">
    <source>
        <dbReference type="Proteomes" id="UP000019364"/>
    </source>
</evidence>
<evidence type="ECO:0000313" key="2">
    <source>
        <dbReference type="EMBL" id="GAF09743.1"/>
    </source>
</evidence>
<accession>W7YQP6</accession>
<organism evidence="2 3">
    <name type="scientific">Paenibacillus pini JCM 16418</name>
    <dbReference type="NCBI Taxonomy" id="1236976"/>
    <lineage>
        <taxon>Bacteria</taxon>
        <taxon>Bacillati</taxon>
        <taxon>Bacillota</taxon>
        <taxon>Bacilli</taxon>
        <taxon>Bacillales</taxon>
        <taxon>Paenibacillaceae</taxon>
        <taxon>Paenibacillus</taxon>
    </lineage>
</organism>
<keyword evidence="3" id="KW-1185">Reference proteome</keyword>
<dbReference type="STRING" id="1236976.JCM16418_3897"/>
<feature type="domain" description="NodB homology" evidence="1">
    <location>
        <begin position="1"/>
        <end position="176"/>
    </location>
</feature>
<dbReference type="PROSITE" id="PS51677">
    <property type="entry name" value="NODB"/>
    <property type="match status" value="1"/>
</dbReference>
<dbReference type="GO" id="GO:0016810">
    <property type="term" value="F:hydrolase activity, acting on carbon-nitrogen (but not peptide) bonds"/>
    <property type="evidence" value="ECO:0007669"/>
    <property type="project" value="InterPro"/>
</dbReference>
<dbReference type="eggNOG" id="COG0726">
    <property type="taxonomic scope" value="Bacteria"/>
</dbReference>
<name>W7YQP6_9BACL</name>
<dbReference type="Gene3D" id="3.20.20.370">
    <property type="entry name" value="Glycoside hydrolase/deacetylase"/>
    <property type="match status" value="1"/>
</dbReference>
<sequence>MASLMINVAWGNEYIIPILDTLDAEGVKATFFFDGSWLKKNVELAKEIQKRGHELENHAYSHPNMSQLSTDRATLEISKTQKLLKESLGVENKWFAPPSGDFNQQTVRIAHRLGLQTVLWTLDTVDWRKPSPSSIVVKISNKVESGSLILMHPTSSSSQALKGMIKAIKAKGLTLGTVSQTLSSERIVKAPVE</sequence>
<dbReference type="InterPro" id="IPR002509">
    <property type="entry name" value="NODB_dom"/>
</dbReference>
<dbReference type="AlphaFoldDB" id="W7YQP6"/>
<dbReference type="GO" id="GO:0005975">
    <property type="term" value="P:carbohydrate metabolic process"/>
    <property type="evidence" value="ECO:0007669"/>
    <property type="project" value="InterPro"/>
</dbReference>
<comment type="caution">
    <text evidence="2">The sequence shown here is derived from an EMBL/GenBank/DDBJ whole genome shotgun (WGS) entry which is preliminary data.</text>
</comment>
<dbReference type="InterPro" id="IPR011330">
    <property type="entry name" value="Glyco_hydro/deAcase_b/a-brl"/>
</dbReference>
<dbReference type="PANTHER" id="PTHR10587">
    <property type="entry name" value="GLYCOSYL TRANSFERASE-RELATED"/>
    <property type="match status" value="1"/>
</dbReference>
<reference evidence="2 3" key="1">
    <citation type="journal article" date="2014" name="Genome Announc.">
        <title>Draft Genome Sequence of Paenibacillus pini JCM 16418T, Isolated from the Rhizosphere of Pine Tree.</title>
        <authorList>
            <person name="Yuki M."/>
            <person name="Oshima K."/>
            <person name="Suda W."/>
            <person name="Oshida Y."/>
            <person name="Kitamura K."/>
            <person name="Iida Y."/>
            <person name="Hattori M."/>
            <person name="Ohkuma M."/>
        </authorList>
    </citation>
    <scope>NUCLEOTIDE SEQUENCE [LARGE SCALE GENOMIC DNA]</scope>
    <source>
        <strain evidence="2 3">JCM 16418</strain>
    </source>
</reference>
<dbReference type="Proteomes" id="UP000019364">
    <property type="component" value="Unassembled WGS sequence"/>
</dbReference>
<dbReference type="EMBL" id="BAVZ01000014">
    <property type="protein sequence ID" value="GAF09743.1"/>
    <property type="molecule type" value="Genomic_DNA"/>
</dbReference>
<dbReference type="InterPro" id="IPR050248">
    <property type="entry name" value="Polysacc_deacetylase_ArnD"/>
</dbReference>
<dbReference type="SUPFAM" id="SSF88713">
    <property type="entry name" value="Glycoside hydrolase/deacetylase"/>
    <property type="match status" value="1"/>
</dbReference>
<gene>
    <name evidence="2" type="ORF">JCM16418_3897</name>
</gene>
<dbReference type="GO" id="GO:0016020">
    <property type="term" value="C:membrane"/>
    <property type="evidence" value="ECO:0007669"/>
    <property type="project" value="TreeGrafter"/>
</dbReference>
<dbReference type="CDD" id="cd10950">
    <property type="entry name" value="CE4_BsYlxY_like"/>
    <property type="match status" value="1"/>
</dbReference>